<evidence type="ECO:0000256" key="6">
    <source>
        <dbReference type="ARBA" id="ARBA00023242"/>
    </source>
</evidence>
<feature type="compositionally biased region" description="Polar residues" evidence="7">
    <location>
        <begin position="58"/>
        <end position="73"/>
    </location>
</feature>
<dbReference type="FunFam" id="3.30.730.10:FF:000001">
    <property type="entry name" value="Ethylene-responsive transcription factor 2"/>
    <property type="match status" value="1"/>
</dbReference>
<comment type="subcellular location">
    <subcellularLocation>
        <location evidence="1">Nucleus</location>
    </subcellularLocation>
</comment>
<dbReference type="AlphaFoldDB" id="A0AAD8I991"/>
<evidence type="ECO:0000256" key="5">
    <source>
        <dbReference type="ARBA" id="ARBA00023163"/>
    </source>
</evidence>
<comment type="caution">
    <text evidence="9">The sequence shown here is derived from an EMBL/GenBank/DDBJ whole genome shotgun (WGS) entry which is preliminary data.</text>
</comment>
<feature type="region of interest" description="Disordered" evidence="7">
    <location>
        <begin position="132"/>
        <end position="190"/>
    </location>
</feature>
<dbReference type="GO" id="GO:0003677">
    <property type="term" value="F:DNA binding"/>
    <property type="evidence" value="ECO:0007669"/>
    <property type="project" value="UniProtKB-KW"/>
</dbReference>
<accession>A0AAD8I991</accession>
<dbReference type="PANTHER" id="PTHR31190">
    <property type="entry name" value="DNA-BINDING DOMAIN"/>
    <property type="match status" value="1"/>
</dbReference>
<dbReference type="InterPro" id="IPR016177">
    <property type="entry name" value="DNA-bd_dom_sf"/>
</dbReference>
<evidence type="ECO:0000313" key="9">
    <source>
        <dbReference type="EMBL" id="KAK1380292.1"/>
    </source>
</evidence>
<evidence type="ECO:0000256" key="3">
    <source>
        <dbReference type="ARBA" id="ARBA00023015"/>
    </source>
</evidence>
<reference evidence="9" key="1">
    <citation type="submission" date="2023-02" db="EMBL/GenBank/DDBJ databases">
        <title>Genome of toxic invasive species Heracleum sosnowskyi carries increased number of genes despite the absence of recent whole-genome duplications.</title>
        <authorList>
            <person name="Schelkunov M."/>
            <person name="Shtratnikova V."/>
            <person name="Makarenko M."/>
            <person name="Klepikova A."/>
            <person name="Omelchenko D."/>
            <person name="Novikova G."/>
            <person name="Obukhova E."/>
            <person name="Bogdanov V."/>
            <person name="Penin A."/>
            <person name="Logacheva M."/>
        </authorList>
    </citation>
    <scope>NUCLEOTIDE SEQUENCE</scope>
    <source>
        <strain evidence="9">Hsosn_3</strain>
        <tissue evidence="9">Leaf</tissue>
    </source>
</reference>
<dbReference type="SUPFAM" id="SSF54171">
    <property type="entry name" value="DNA-binding domain"/>
    <property type="match status" value="1"/>
</dbReference>
<keyword evidence="2" id="KW-0611">Plant defense</keyword>
<feature type="domain" description="AP2/ERF" evidence="8">
    <location>
        <begin position="82"/>
        <end position="139"/>
    </location>
</feature>
<evidence type="ECO:0000313" key="10">
    <source>
        <dbReference type="Proteomes" id="UP001237642"/>
    </source>
</evidence>
<organism evidence="9 10">
    <name type="scientific">Heracleum sosnowskyi</name>
    <dbReference type="NCBI Taxonomy" id="360622"/>
    <lineage>
        <taxon>Eukaryota</taxon>
        <taxon>Viridiplantae</taxon>
        <taxon>Streptophyta</taxon>
        <taxon>Embryophyta</taxon>
        <taxon>Tracheophyta</taxon>
        <taxon>Spermatophyta</taxon>
        <taxon>Magnoliopsida</taxon>
        <taxon>eudicotyledons</taxon>
        <taxon>Gunneridae</taxon>
        <taxon>Pentapetalae</taxon>
        <taxon>asterids</taxon>
        <taxon>campanulids</taxon>
        <taxon>Apiales</taxon>
        <taxon>Apiaceae</taxon>
        <taxon>Apioideae</taxon>
        <taxon>apioid superclade</taxon>
        <taxon>Tordylieae</taxon>
        <taxon>Tordyliinae</taxon>
        <taxon>Heracleum</taxon>
    </lineage>
</organism>
<proteinExistence type="predicted"/>
<dbReference type="InterPro" id="IPR044808">
    <property type="entry name" value="ERF_plant"/>
</dbReference>
<dbReference type="CDD" id="cd00018">
    <property type="entry name" value="AP2"/>
    <property type="match status" value="1"/>
</dbReference>
<name>A0AAD8I991_9APIA</name>
<feature type="region of interest" description="Disordered" evidence="7">
    <location>
        <begin position="58"/>
        <end position="80"/>
    </location>
</feature>
<keyword evidence="4" id="KW-0238">DNA-binding</keyword>
<reference evidence="9" key="2">
    <citation type="submission" date="2023-05" db="EMBL/GenBank/DDBJ databases">
        <authorList>
            <person name="Schelkunov M.I."/>
        </authorList>
    </citation>
    <scope>NUCLEOTIDE SEQUENCE</scope>
    <source>
        <strain evidence="9">Hsosn_3</strain>
        <tissue evidence="9">Leaf</tissue>
    </source>
</reference>
<evidence type="ECO:0000256" key="1">
    <source>
        <dbReference type="ARBA" id="ARBA00004123"/>
    </source>
</evidence>
<dbReference type="Pfam" id="PF00847">
    <property type="entry name" value="AP2"/>
    <property type="match status" value="1"/>
</dbReference>
<dbReference type="Gene3D" id="3.30.730.10">
    <property type="entry name" value="AP2/ERF domain"/>
    <property type="match status" value="1"/>
</dbReference>
<dbReference type="InterPro" id="IPR036955">
    <property type="entry name" value="AP2/ERF_dom_sf"/>
</dbReference>
<gene>
    <name evidence="9" type="ORF">POM88_027036</name>
</gene>
<evidence type="ECO:0000256" key="4">
    <source>
        <dbReference type="ARBA" id="ARBA00023125"/>
    </source>
</evidence>
<sequence length="277" mass="31048">MCGGSGISGFESHIKTSQKVTSQDLYAQLHGSTTNSNGFGWNSYPHVPALNDFVVKPNQPTYQGVSEEPSQPGGTKRPMKNVYRGIRQRPWGKWAAEIRDPQKGVRVWLGTFNFSEEAARAYDEAAKRIRGDKAKLNFPSPSQMQQPPAKKPSRHPPGQLNHYSPTESTQSYTPIESTQSFTPTWSTQQSFQPLTPIESTQSFTQFPTELGHNSVMGFGTYRPPTFNQSKMATQTIEPEFKDEISSLKSFLGLEQEVSQMKSVDYWAMDDLDVFHTA</sequence>
<dbReference type="Proteomes" id="UP001237642">
    <property type="component" value="Unassembled WGS sequence"/>
</dbReference>
<dbReference type="PROSITE" id="PS51032">
    <property type="entry name" value="AP2_ERF"/>
    <property type="match status" value="1"/>
</dbReference>
<protein>
    <submittedName>
        <fullName evidence="9">Ethylene-responsive transcription factor RAP2-3</fullName>
    </submittedName>
</protein>
<dbReference type="GO" id="GO:0006952">
    <property type="term" value="P:defense response"/>
    <property type="evidence" value="ECO:0007669"/>
    <property type="project" value="UniProtKB-KW"/>
</dbReference>
<evidence type="ECO:0000256" key="2">
    <source>
        <dbReference type="ARBA" id="ARBA00022821"/>
    </source>
</evidence>
<feature type="compositionally biased region" description="Polar residues" evidence="7">
    <location>
        <begin position="161"/>
        <end position="190"/>
    </location>
</feature>
<dbReference type="PANTHER" id="PTHR31190:SF142">
    <property type="entry name" value="ETHYLENE-RESPONSIVE TRANSCRIPTION FACTOR RAP2-3"/>
    <property type="match status" value="1"/>
</dbReference>
<evidence type="ECO:0000259" key="8">
    <source>
        <dbReference type="PROSITE" id="PS51032"/>
    </source>
</evidence>
<keyword evidence="5" id="KW-0804">Transcription</keyword>
<dbReference type="GO" id="GO:0005634">
    <property type="term" value="C:nucleus"/>
    <property type="evidence" value="ECO:0007669"/>
    <property type="project" value="UniProtKB-SubCell"/>
</dbReference>
<dbReference type="GO" id="GO:0003700">
    <property type="term" value="F:DNA-binding transcription factor activity"/>
    <property type="evidence" value="ECO:0007669"/>
    <property type="project" value="InterPro"/>
</dbReference>
<keyword evidence="10" id="KW-1185">Reference proteome</keyword>
<dbReference type="GO" id="GO:0009873">
    <property type="term" value="P:ethylene-activated signaling pathway"/>
    <property type="evidence" value="ECO:0007669"/>
    <property type="project" value="InterPro"/>
</dbReference>
<dbReference type="SMART" id="SM00380">
    <property type="entry name" value="AP2"/>
    <property type="match status" value="1"/>
</dbReference>
<dbReference type="EMBL" id="JAUIZM010000006">
    <property type="protein sequence ID" value="KAK1380292.1"/>
    <property type="molecule type" value="Genomic_DNA"/>
</dbReference>
<evidence type="ECO:0000256" key="7">
    <source>
        <dbReference type="SAM" id="MobiDB-lite"/>
    </source>
</evidence>
<keyword evidence="6" id="KW-0539">Nucleus</keyword>
<keyword evidence="3" id="KW-0805">Transcription regulation</keyword>
<dbReference type="PRINTS" id="PR00367">
    <property type="entry name" value="ETHRSPELEMNT"/>
</dbReference>
<dbReference type="InterPro" id="IPR001471">
    <property type="entry name" value="AP2/ERF_dom"/>
</dbReference>